<dbReference type="PANTHER" id="PTHR14226">
    <property type="entry name" value="NEUROPATHY TARGET ESTERASE/SWISS CHEESE D.MELANOGASTER"/>
    <property type="match status" value="1"/>
</dbReference>
<dbReference type="EMBL" id="VJMH01005543">
    <property type="protein sequence ID" value="KAF0694653.1"/>
    <property type="molecule type" value="Genomic_DNA"/>
</dbReference>
<keyword evidence="5 9" id="KW-0442">Lipid degradation</keyword>
<organism evidence="14 15">
    <name type="scientific">Aphanomyces stellatus</name>
    <dbReference type="NCBI Taxonomy" id="120398"/>
    <lineage>
        <taxon>Eukaryota</taxon>
        <taxon>Sar</taxon>
        <taxon>Stramenopiles</taxon>
        <taxon>Oomycota</taxon>
        <taxon>Saprolegniomycetes</taxon>
        <taxon>Saprolegniales</taxon>
        <taxon>Verrucalvaceae</taxon>
        <taxon>Aphanomyces</taxon>
    </lineage>
</organism>
<evidence type="ECO:0000256" key="7">
    <source>
        <dbReference type="ARBA" id="ARBA00023098"/>
    </source>
</evidence>
<dbReference type="Pfam" id="PF01734">
    <property type="entry name" value="Patatin"/>
    <property type="match status" value="1"/>
</dbReference>
<dbReference type="SMART" id="SM00100">
    <property type="entry name" value="cNMP"/>
    <property type="match status" value="2"/>
</dbReference>
<evidence type="ECO:0000313" key="14">
    <source>
        <dbReference type="EMBL" id="VFT91314.1"/>
    </source>
</evidence>
<feature type="short sequence motif" description="GXSXG" evidence="9">
    <location>
        <begin position="780"/>
        <end position="784"/>
    </location>
</feature>
<dbReference type="Pfam" id="PF24179">
    <property type="entry name" value="NTE_Ploop"/>
    <property type="match status" value="1"/>
</dbReference>
<dbReference type="InterPro" id="IPR002641">
    <property type="entry name" value="PNPLA_dom"/>
</dbReference>
<protein>
    <submittedName>
        <fullName evidence="14">Aste57867_14492 protein</fullName>
    </submittedName>
</protein>
<feature type="short sequence motif" description="DGA/G" evidence="9">
    <location>
        <begin position="902"/>
        <end position="904"/>
    </location>
</feature>
<dbReference type="InterPro" id="IPR050301">
    <property type="entry name" value="NTE"/>
</dbReference>
<keyword evidence="3 10" id="KW-0812">Transmembrane</keyword>
<evidence type="ECO:0000256" key="2">
    <source>
        <dbReference type="ARBA" id="ARBA00006636"/>
    </source>
</evidence>
<feature type="active site" description="Nucleophile" evidence="9">
    <location>
        <position position="782"/>
    </location>
</feature>
<evidence type="ECO:0000256" key="1">
    <source>
        <dbReference type="ARBA" id="ARBA00004370"/>
    </source>
</evidence>
<reference evidence="13" key="2">
    <citation type="submission" date="2019-06" db="EMBL/GenBank/DDBJ databases">
        <title>Genomics analysis of Aphanomyces spp. identifies a new class of oomycete effector associated with host adaptation.</title>
        <authorList>
            <person name="Gaulin E."/>
        </authorList>
    </citation>
    <scope>NUCLEOTIDE SEQUENCE</scope>
    <source>
        <strain evidence="13">CBS 578.67</strain>
    </source>
</reference>
<evidence type="ECO:0000256" key="5">
    <source>
        <dbReference type="ARBA" id="ARBA00022963"/>
    </source>
</evidence>
<reference evidence="14 15" key="1">
    <citation type="submission" date="2019-03" db="EMBL/GenBank/DDBJ databases">
        <authorList>
            <person name="Gaulin E."/>
            <person name="Dumas B."/>
        </authorList>
    </citation>
    <scope>NUCLEOTIDE SEQUENCE [LARGE SCALE GENOMIC DNA]</scope>
    <source>
        <strain evidence="14">CBS 568.67</strain>
    </source>
</reference>
<evidence type="ECO:0000256" key="9">
    <source>
        <dbReference type="PROSITE-ProRule" id="PRU01161"/>
    </source>
</evidence>
<dbReference type="Gene3D" id="3.40.1090.10">
    <property type="entry name" value="Cytosolic phospholipase A2 catalytic domain"/>
    <property type="match status" value="1"/>
</dbReference>
<dbReference type="InterPro" id="IPR000595">
    <property type="entry name" value="cNMP-bd_dom"/>
</dbReference>
<feature type="domain" description="Cyclic nucleotide-binding" evidence="11">
    <location>
        <begin position="128"/>
        <end position="175"/>
    </location>
</feature>
<feature type="domain" description="PNPLA" evidence="12">
    <location>
        <begin position="749"/>
        <end position="915"/>
    </location>
</feature>
<dbReference type="InterPro" id="IPR056556">
    <property type="entry name" value="NTE1_P-loop_dom"/>
</dbReference>
<keyword evidence="8 10" id="KW-0472">Membrane</keyword>
<evidence type="ECO:0000256" key="3">
    <source>
        <dbReference type="ARBA" id="ARBA00022692"/>
    </source>
</evidence>
<name>A0A485L1M1_9STRA</name>
<evidence type="ECO:0000256" key="10">
    <source>
        <dbReference type="SAM" id="Phobius"/>
    </source>
</evidence>
<dbReference type="PROSITE" id="PS51635">
    <property type="entry name" value="PNPLA"/>
    <property type="match status" value="1"/>
</dbReference>
<dbReference type="Pfam" id="PF00027">
    <property type="entry name" value="cNMP_binding"/>
    <property type="match status" value="1"/>
</dbReference>
<proteinExistence type="inferred from homology"/>
<keyword evidence="4 9" id="KW-0378">Hydrolase</keyword>
<dbReference type="EMBL" id="CAADRA010005564">
    <property type="protein sequence ID" value="VFT91314.1"/>
    <property type="molecule type" value="Genomic_DNA"/>
</dbReference>
<dbReference type="PANTHER" id="PTHR14226:SF29">
    <property type="entry name" value="NEUROPATHY TARGET ESTERASE SWS"/>
    <property type="match status" value="1"/>
</dbReference>
<sequence length="1044" mass="116303">MTETASAETGFFPSFGEFYNVSFAVVVTLLVVVSVLNGLYAWVASRQVRRPKKRTASFEETSGPTTPLGRHMRRRLSFNEVELENEVKKQSQEEADELNEVDANEEWAKKQDWTDAQMAMFHVLRQKYFSSADNNFMGEIIGNVESLTFAKGAPIFARGKYDGSLFFVSSGRVSLSTFHENKAFTHTVQQYEGITSSACILRGVLGVDREQAAALDLEAVALDEATVVLKIGVDGLKKAIEKYPQYALFLANISLSQLERITMRSLIDYFGMTENIYHPQQHFTPLENDTDTLKAISTSLGLEFDELHSQFAQAAKIRVLNDKDLLETPSPDDDEGVTNVYFVLQGAVSVDIMLCQNNADEELSSLYQTTVGCCVGMASAIVGSSDLMKARSVVQARAVGKTRVVQLNGAVFRSLLKHSSFLTRCVKTVIRQYGPLVALLDNFFEWVHVDSGDSIYHAGDPADSMFTVLTGRLREVQEQISSTGNVMKTTRELVKGTTLGALDMLAVSKRASTVYAVRDCQMSKMPRFVLEYMLRAYPHALVHFTREMAIHSTNRGATELVTPLAARSSVKLPVTTIAVLPATKDINVHEFTVALHKALLTIATTEVVSSKKAEKYTGRQWRSLGMSAWLAEVESVHQLVVYEADTSLTPWSKLCIRQADHILLLCKDTAKELELKDLDPLLLRAYMIKNVEINIVRMKSNQTDAATAMPSLDQKEYINYFHNIRVPLQDYSADTLRIARRLTGRSIGLVLGGGGARGLAHIGILKAIEECGLDVDVVGGTSMGAFIAALYAQHPKDLKRVIEQSRRFSGTMANPLQKLMELTLPIASFFDGSGFNRSLQAEFQETRIEDLVLNFFCISTDIIKRCTGVHRSGMLWRYIRASMSLQGYLPPISEPNGSLLLDGGYVNNLPADVMKEEGVKIVFAVDVGRDSTRDYFHYGDSLSGWWLLLNKLNPFTPTVQVPSMGEVSDALAYAAFYQNKDHLINNFVDLFFKPPVQEIGTLEFDKLEQAVEIGYEYAMPKIKEWLKKHPHLVGPLRKVRAKST</sequence>
<keyword evidence="7 9" id="KW-0443">Lipid metabolism</keyword>
<dbReference type="SUPFAM" id="SSF52151">
    <property type="entry name" value="FabD/lysophospholipase-like"/>
    <property type="match status" value="1"/>
</dbReference>
<comment type="similarity">
    <text evidence="2">Belongs to the NTE family.</text>
</comment>
<dbReference type="InterPro" id="IPR014710">
    <property type="entry name" value="RmlC-like_jellyroll"/>
</dbReference>
<dbReference type="Gene3D" id="2.60.120.10">
    <property type="entry name" value="Jelly Rolls"/>
    <property type="match status" value="2"/>
</dbReference>
<evidence type="ECO:0000313" key="15">
    <source>
        <dbReference type="Proteomes" id="UP000332933"/>
    </source>
</evidence>
<evidence type="ECO:0000259" key="11">
    <source>
        <dbReference type="PROSITE" id="PS50042"/>
    </source>
</evidence>
<accession>A0A485L1M1</accession>
<feature type="short sequence motif" description="GXGXXG" evidence="9">
    <location>
        <begin position="753"/>
        <end position="758"/>
    </location>
</feature>
<evidence type="ECO:0000313" key="13">
    <source>
        <dbReference type="EMBL" id="KAF0694653.1"/>
    </source>
</evidence>
<evidence type="ECO:0000256" key="6">
    <source>
        <dbReference type="ARBA" id="ARBA00022989"/>
    </source>
</evidence>
<dbReference type="GO" id="GO:0004622">
    <property type="term" value="F:phosphatidylcholine lysophospholipase activity"/>
    <property type="evidence" value="ECO:0007669"/>
    <property type="project" value="UniProtKB-ARBA"/>
</dbReference>
<evidence type="ECO:0000256" key="4">
    <source>
        <dbReference type="ARBA" id="ARBA00022801"/>
    </source>
</evidence>
<keyword evidence="15" id="KW-1185">Reference proteome</keyword>
<gene>
    <name evidence="14" type="primary">Aste57867_14492</name>
    <name evidence="13" type="ORF">As57867_014438</name>
    <name evidence="14" type="ORF">ASTE57867_14492</name>
</gene>
<dbReference type="PROSITE" id="PS50042">
    <property type="entry name" value="CNMP_BINDING_3"/>
    <property type="match status" value="2"/>
</dbReference>
<dbReference type="SUPFAM" id="SSF51206">
    <property type="entry name" value="cAMP-binding domain-like"/>
    <property type="match status" value="2"/>
</dbReference>
<dbReference type="AlphaFoldDB" id="A0A485L1M1"/>
<feature type="domain" description="Cyclic nucleotide-binding" evidence="11">
    <location>
        <begin position="439"/>
        <end position="534"/>
    </location>
</feature>
<comment type="subcellular location">
    <subcellularLocation>
        <location evidence="1">Membrane</location>
    </subcellularLocation>
</comment>
<dbReference type="InterPro" id="IPR016035">
    <property type="entry name" value="Acyl_Trfase/lysoPLipase"/>
</dbReference>
<keyword evidence="6 10" id="KW-1133">Transmembrane helix</keyword>
<dbReference type="GO" id="GO:0016042">
    <property type="term" value="P:lipid catabolic process"/>
    <property type="evidence" value="ECO:0007669"/>
    <property type="project" value="UniProtKB-UniRule"/>
</dbReference>
<dbReference type="OrthoDB" id="421051at2759"/>
<feature type="transmembrane region" description="Helical" evidence="10">
    <location>
        <begin position="21"/>
        <end position="44"/>
    </location>
</feature>
<evidence type="ECO:0000259" key="12">
    <source>
        <dbReference type="PROSITE" id="PS51635"/>
    </source>
</evidence>
<dbReference type="Proteomes" id="UP000332933">
    <property type="component" value="Unassembled WGS sequence"/>
</dbReference>
<evidence type="ECO:0000256" key="8">
    <source>
        <dbReference type="ARBA" id="ARBA00023136"/>
    </source>
</evidence>
<dbReference type="InterPro" id="IPR018490">
    <property type="entry name" value="cNMP-bd_dom_sf"/>
</dbReference>
<feature type="active site" description="Proton acceptor" evidence="9">
    <location>
        <position position="902"/>
    </location>
</feature>
<dbReference type="GO" id="GO:0016020">
    <property type="term" value="C:membrane"/>
    <property type="evidence" value="ECO:0007669"/>
    <property type="project" value="UniProtKB-SubCell"/>
</dbReference>
<dbReference type="CDD" id="cd00038">
    <property type="entry name" value="CAP_ED"/>
    <property type="match status" value="2"/>
</dbReference>